<evidence type="ECO:0000259" key="5">
    <source>
        <dbReference type="PROSITE" id="PS50166"/>
    </source>
</evidence>
<dbReference type="AlphaFoldDB" id="A0A7D9H0K5"/>
<dbReference type="Pfam" id="PF25018">
    <property type="entry name" value="HEAT_IPO9_c"/>
    <property type="match status" value="1"/>
</dbReference>
<sequence>MIHKFIDLLGSLMSSNNELRDASEKEFNRQANADPDLFLTNLIKIGSDHSCPPQIRLASLLHLKRYLPNFWSPAFDSYIGTKTIDQNVKQLIRSSLFSLLGDEDSKIRNAAAYAIVQVAVVDYPDEWPNLLNDLYAAITSNASNVSLVLGSISTLDQLFDDLVTDEQFFQGGVAVQIMKSCELMLTDEKYNAQVKVATLSLVESIIKVLPDIEYYEGSQRKTFVNAVVPRIMELLAKLSSKITELPQPFTSSIMLWTLKSKIYSCLNLLMDSFSRFFKDNASSFINAILIDLSKEENPYIAIFCSDNNSQNETIKSSFSDVDTLRETIKESITSDQVISASIRHEIQLLQSLLELHPLNDEHSVSSLVQLLYRFNYLPSEKLEDFGNDFNVFVTDETELAIDITIRSSVIGFFTDLNELDASLCTKTIVSSVISMTLQNNRSNYRDLESLLTILSCLFDNEYDDKSSSFSIPEFSEFISSFIRQGFESLNDGMELLLSRFILMMPKFLMKYESQLSVNPVDMLKLIVSYVDKLPSGENCQILKSSILISFQYFNQFISSKRFDQEIQFKLISLIGELAEDSDEDTNIMMLEALTILICIDNKAAASTDDTFMLILSIGYKDCSNFSLNTPTLECVSDLISGIPLETYLALSEKVMVKLITILVTSKGDYSSEVDLTLQILAEFIKGPNADFKLPPQLFEFIFMPICKFIMQTSDDHLLQSASSVFNEIVKRSTEQIEIYNNTENGESGKEILLKIVSKFLSPTVTDQALVNLGSLFILIIDNFSNSDLIKQYFTDMLRGVTIRLLRAKEVPTIENLILIFNKLMIMNAQDTLIFLKGFRIDENGTSALVQIFPIWFQSFEVMRGFSKILGSVQAFSELLFLNDPSTASIQTRGDVLPNQIPENVIVTRSISKNMNLKYEIIPVDAKIIRLFIKELRFQIQSVKSNERDAIDDAKLVIGKDNSITDDNADDNEWEDIDELDVPSYDQLQHYIDEGNKPSELNAHSERVHSEIRDYLIKFFKECFNGKVHRFQEIYNKYLHDSDKILLTESLAF</sequence>
<organism evidence="6 7">
    <name type="scientific">Dekkera bruxellensis</name>
    <name type="common">Brettanomyces custersii</name>
    <dbReference type="NCBI Taxonomy" id="5007"/>
    <lineage>
        <taxon>Eukaryota</taxon>
        <taxon>Fungi</taxon>
        <taxon>Dikarya</taxon>
        <taxon>Ascomycota</taxon>
        <taxon>Saccharomycotina</taxon>
        <taxon>Pichiomycetes</taxon>
        <taxon>Pichiales</taxon>
        <taxon>Pichiaceae</taxon>
        <taxon>Brettanomyces</taxon>
    </lineage>
</organism>
<dbReference type="InterPro" id="IPR016024">
    <property type="entry name" value="ARM-type_fold"/>
</dbReference>
<evidence type="ECO:0000313" key="6">
    <source>
        <dbReference type="EMBL" id="VUG17084.1"/>
    </source>
</evidence>
<keyword evidence="4" id="KW-0539">Nucleus</keyword>
<dbReference type="GO" id="GO:0006606">
    <property type="term" value="P:protein import into nucleus"/>
    <property type="evidence" value="ECO:0007669"/>
    <property type="project" value="TreeGrafter"/>
</dbReference>
<dbReference type="GO" id="GO:0031267">
    <property type="term" value="F:small GTPase binding"/>
    <property type="evidence" value="ECO:0007669"/>
    <property type="project" value="InterPro"/>
</dbReference>
<keyword evidence="3" id="KW-0653">Protein transport</keyword>
<evidence type="ECO:0000313" key="7">
    <source>
        <dbReference type="Proteomes" id="UP000478008"/>
    </source>
</evidence>
<dbReference type="PROSITE" id="PS50166">
    <property type="entry name" value="IMPORTIN_B_NT"/>
    <property type="match status" value="1"/>
</dbReference>
<dbReference type="InterPro" id="IPR001494">
    <property type="entry name" value="Importin-beta_N"/>
</dbReference>
<evidence type="ECO:0000256" key="4">
    <source>
        <dbReference type="ARBA" id="ARBA00023242"/>
    </source>
</evidence>
<dbReference type="InterPro" id="IPR011989">
    <property type="entry name" value="ARM-like"/>
</dbReference>
<dbReference type="GO" id="GO:0005829">
    <property type="term" value="C:cytosol"/>
    <property type="evidence" value="ECO:0007669"/>
    <property type="project" value="TreeGrafter"/>
</dbReference>
<dbReference type="InterPro" id="IPR056840">
    <property type="entry name" value="HEAT_IPO9_central"/>
</dbReference>
<dbReference type="SMART" id="SM00913">
    <property type="entry name" value="IBN_N"/>
    <property type="match status" value="1"/>
</dbReference>
<dbReference type="PANTHER" id="PTHR10997:SF9">
    <property type="entry name" value="IMPORTIN-9"/>
    <property type="match status" value="1"/>
</dbReference>
<keyword evidence="2" id="KW-0813">Transport</keyword>
<dbReference type="EMBL" id="CABFWN010000001">
    <property type="protein sequence ID" value="VUG17084.1"/>
    <property type="molecule type" value="Genomic_DNA"/>
</dbReference>
<keyword evidence="7" id="KW-1185">Reference proteome</keyword>
<comment type="subcellular location">
    <subcellularLocation>
        <location evidence="1">Nucleus</location>
    </subcellularLocation>
</comment>
<reference evidence="6 7" key="1">
    <citation type="submission" date="2019-07" db="EMBL/GenBank/DDBJ databases">
        <authorList>
            <person name="Friedrich A."/>
            <person name="Schacherer J."/>
        </authorList>
    </citation>
    <scope>NUCLEOTIDE SEQUENCE [LARGE SCALE GENOMIC DNA]</scope>
</reference>
<proteinExistence type="predicted"/>
<evidence type="ECO:0000256" key="3">
    <source>
        <dbReference type="ARBA" id="ARBA00022927"/>
    </source>
</evidence>
<dbReference type="Gene3D" id="1.25.10.10">
    <property type="entry name" value="Leucine-rich Repeat Variant"/>
    <property type="match status" value="1"/>
</dbReference>
<evidence type="ECO:0000256" key="2">
    <source>
        <dbReference type="ARBA" id="ARBA00022448"/>
    </source>
</evidence>
<gene>
    <name evidence="6" type="ORF">DEBR0S1_32814G</name>
</gene>
<dbReference type="SUPFAM" id="SSF48371">
    <property type="entry name" value="ARM repeat"/>
    <property type="match status" value="1"/>
</dbReference>
<name>A0A7D9H0K5_DEKBR</name>
<feature type="domain" description="Importin N-terminal" evidence="5">
    <location>
        <begin position="23"/>
        <end position="102"/>
    </location>
</feature>
<accession>A0A7D9H0K5</accession>
<evidence type="ECO:0000256" key="1">
    <source>
        <dbReference type="ARBA" id="ARBA00004123"/>
    </source>
</evidence>
<dbReference type="PANTHER" id="PTHR10997">
    <property type="entry name" value="IMPORTIN-7, 8, 11"/>
    <property type="match status" value="1"/>
</dbReference>
<dbReference type="GO" id="GO:0005635">
    <property type="term" value="C:nuclear envelope"/>
    <property type="evidence" value="ECO:0007669"/>
    <property type="project" value="TreeGrafter"/>
</dbReference>
<protein>
    <submittedName>
        <fullName evidence="6">DEBR0S1_32814g1_1</fullName>
    </submittedName>
</protein>
<dbReference type="Pfam" id="PF03810">
    <property type="entry name" value="IBN_N"/>
    <property type="match status" value="1"/>
</dbReference>
<dbReference type="Proteomes" id="UP000478008">
    <property type="component" value="Unassembled WGS sequence"/>
</dbReference>